<accession>A0A0D2YGD5</accession>
<dbReference type="Proteomes" id="UP000002489">
    <property type="component" value="Unassembled WGS sequence"/>
</dbReference>
<reference evidence="1" key="2">
    <citation type="submission" date="2025-08" db="UniProtKB">
        <authorList>
            <consortium name="EnsemblFungi"/>
        </authorList>
    </citation>
    <scope>IDENTIFICATION</scope>
    <source>
        <strain evidence="1">4287 / CBS 123668 / FGSC 9935 / NRRL 34936</strain>
    </source>
</reference>
<sequence length="41" mass="4668">AVHQIKSVFSNTPLEQEYRLMSILTGPLINSTHYPSAHHYS</sequence>
<reference evidence="2" key="1">
    <citation type="journal article" date="2012" name="Mol. Plant Microbe Interact.">
        <title>A highly conserved effector in Fusarium oxysporum is required for full virulence on Arabidopsis.</title>
        <authorList>
            <person name="Thatcher L.F."/>
            <person name="Gardiner D.M."/>
            <person name="Kazan K."/>
            <person name="Manners J."/>
        </authorList>
    </citation>
    <scope>NUCLEOTIDE SEQUENCE [LARGE SCALE GENOMIC DNA]</scope>
    <source>
        <strain evidence="2">Fo5176</strain>
    </source>
</reference>
<proteinExistence type="predicted"/>
<evidence type="ECO:0000313" key="2">
    <source>
        <dbReference type="Proteomes" id="UP000002489"/>
    </source>
</evidence>
<evidence type="ECO:0000313" key="1">
    <source>
        <dbReference type="EnsemblFungi" id="FOXG_15375P0"/>
    </source>
</evidence>
<dbReference type="EnsemblFungi" id="FOXG_15375T0">
    <property type="protein sequence ID" value="FOXG_15375P0"/>
    <property type="gene ID" value="FOXG_15375"/>
</dbReference>
<organism evidence="1 2">
    <name type="scientific">Fusarium oxysporum (strain Fo5176)</name>
    <name type="common">Fusarium vascular wilt</name>
    <dbReference type="NCBI Taxonomy" id="660025"/>
    <lineage>
        <taxon>Eukaryota</taxon>
        <taxon>Fungi</taxon>
        <taxon>Dikarya</taxon>
        <taxon>Ascomycota</taxon>
        <taxon>Pezizomycotina</taxon>
        <taxon>Sordariomycetes</taxon>
        <taxon>Hypocreomycetidae</taxon>
        <taxon>Hypocreales</taxon>
        <taxon>Nectriaceae</taxon>
        <taxon>Fusarium</taxon>
        <taxon>Fusarium oxysporum species complex</taxon>
    </lineage>
</organism>
<name>A0A0D2YGD5_FUSOF</name>
<protein>
    <submittedName>
        <fullName evidence="1">Uncharacterized protein</fullName>
    </submittedName>
</protein>
<dbReference type="AlphaFoldDB" id="A0A0D2YGD5"/>